<accession>A0A0P7AQ00</accession>
<gene>
    <name evidence="1" type="ORF">I595_2889</name>
</gene>
<dbReference type="EMBL" id="LDJX01000006">
    <property type="protein sequence ID" value="KPM30911.1"/>
    <property type="molecule type" value="Genomic_DNA"/>
</dbReference>
<dbReference type="AlphaFoldDB" id="A0A0P7AQ00"/>
<protein>
    <submittedName>
        <fullName evidence="1">Uncharacterized protein</fullName>
    </submittedName>
</protein>
<proteinExistence type="predicted"/>
<dbReference type="STRING" id="1300341.I595_2889"/>
<dbReference type="Proteomes" id="UP000050280">
    <property type="component" value="Unassembled WGS sequence"/>
</dbReference>
<comment type="caution">
    <text evidence="1">The sequence shown here is derived from an EMBL/GenBank/DDBJ whole genome shotgun (WGS) entry which is preliminary data.</text>
</comment>
<reference evidence="1 2" key="1">
    <citation type="submission" date="2015-09" db="EMBL/GenBank/DDBJ databases">
        <title>Genome sequence of the marine flavobacterium Croceitalea dokdonensis DOKDO 023 that contains proton- and sodium-pumping rhodopsins.</title>
        <authorList>
            <person name="Kwon S.-K."/>
            <person name="Lee H.K."/>
            <person name="Kwak M.-J."/>
            <person name="Kim J.F."/>
        </authorList>
    </citation>
    <scope>NUCLEOTIDE SEQUENCE [LARGE SCALE GENOMIC DNA]</scope>
    <source>
        <strain evidence="1 2">DOKDO 023</strain>
    </source>
</reference>
<organism evidence="1 2">
    <name type="scientific">Croceitalea dokdonensis DOKDO 023</name>
    <dbReference type="NCBI Taxonomy" id="1300341"/>
    <lineage>
        <taxon>Bacteria</taxon>
        <taxon>Pseudomonadati</taxon>
        <taxon>Bacteroidota</taxon>
        <taxon>Flavobacteriia</taxon>
        <taxon>Flavobacteriales</taxon>
        <taxon>Flavobacteriaceae</taxon>
        <taxon>Croceitalea</taxon>
    </lineage>
</organism>
<sequence>MEDEYKVIAKRDIKRKDVLDKEIRRLDLNKGISPHHKAAKKHWNKGAIWPHQNSDVCNAS</sequence>
<keyword evidence="2" id="KW-1185">Reference proteome</keyword>
<name>A0A0P7AQ00_9FLAO</name>
<evidence type="ECO:0000313" key="2">
    <source>
        <dbReference type="Proteomes" id="UP000050280"/>
    </source>
</evidence>
<evidence type="ECO:0000313" key="1">
    <source>
        <dbReference type="EMBL" id="KPM30911.1"/>
    </source>
</evidence>